<dbReference type="InterPro" id="IPR018695">
    <property type="entry name" value="DUF2194"/>
</dbReference>
<organism evidence="1 2">
    <name type="scientific">Tumebacillus lacus</name>
    <dbReference type="NCBI Taxonomy" id="2995335"/>
    <lineage>
        <taxon>Bacteria</taxon>
        <taxon>Bacillati</taxon>
        <taxon>Bacillota</taxon>
        <taxon>Bacilli</taxon>
        <taxon>Bacillales</taxon>
        <taxon>Alicyclobacillaceae</taxon>
        <taxon>Tumebacillus</taxon>
    </lineage>
</organism>
<keyword evidence="2" id="KW-1185">Reference proteome</keyword>
<dbReference type="SUPFAM" id="SSF88713">
    <property type="entry name" value="Glycoside hydrolase/deacetylase"/>
    <property type="match status" value="1"/>
</dbReference>
<comment type="caution">
    <text evidence="1">The sequence shown here is derived from an EMBL/GenBank/DDBJ whole genome shotgun (WGS) entry which is preliminary data.</text>
</comment>
<evidence type="ECO:0000313" key="1">
    <source>
        <dbReference type="EMBL" id="MCX7568887.1"/>
    </source>
</evidence>
<dbReference type="Pfam" id="PF09960">
    <property type="entry name" value="DUF2194"/>
    <property type="match status" value="1"/>
</dbReference>
<reference evidence="1 2" key="1">
    <citation type="submission" date="2022-11" db="EMBL/GenBank/DDBJ databases">
        <title>Study of microbial diversity in lake waters.</title>
        <authorList>
            <person name="Zhang J."/>
        </authorList>
    </citation>
    <scope>NUCLEOTIDE SEQUENCE [LARGE SCALE GENOMIC DNA]</scope>
    <source>
        <strain evidence="1 2">DT12</strain>
    </source>
</reference>
<dbReference type="InterPro" id="IPR011330">
    <property type="entry name" value="Glyco_hydro/deAcase_b/a-brl"/>
</dbReference>
<gene>
    <name evidence="1" type="ORF">OS242_02790</name>
</gene>
<evidence type="ECO:0000313" key="2">
    <source>
        <dbReference type="Proteomes" id="UP001208017"/>
    </source>
</evidence>
<sequence>MRRRVRITVYTLLLAVAVTAVTLRVSGWLNDGESSTPKPNFTEEKTVQIPEGPHQRYLLLHHDRQDIPEAAKTLQNLEMSLRYGKLPYDAMTFEQWRAAPPDLQPYRQGAVILIGEDQSALAHTERLQTYVEETGGLLVSALRSGNSPLTSFFGMESQPVYFEDSMNGMRWQVPVYPGLSEQVLSEERINSTSLDVQLTKGSEVWAESVSPRKIPLLWSTRHGAGSTLYWNTTALYEKSMRGAFLQTLLKASGGAKMTVGSQVWFIDDFPSPAHAQVTPGNRTGLTDYDFRLKRWDPDMQAIAAKYGLRYSAGVIFTYNDQVSLPFALGQNLGHEKLFRLEADLLMGGGEIGLHGYNHQSLNLRYNETQQAELGYRPWPSVTEMKQALIEARRLWQEELKQPLPTMYIPPSNVLSPEGKRALVEVFPELRTISAIYQSNEQLAAFEQEFLPDPDLPQIMGTPRLTYGYDLSADERFDLYGGIGSVGILSHFNHPDDVFHEDRNKGQDWSLLRDRFDQLVGEVQERFPWMRKRTATELADELRGYHAAEVRFDRSQPGVLTAYASPIKQPLFVEARVDAPLKWQVKEGGRIVGTDETHGLLWVEMTEPKLVLTSSVK</sequence>
<proteinExistence type="predicted"/>
<dbReference type="Proteomes" id="UP001208017">
    <property type="component" value="Unassembled WGS sequence"/>
</dbReference>
<dbReference type="EMBL" id="JAPMLT010000001">
    <property type="protein sequence ID" value="MCX7568887.1"/>
    <property type="molecule type" value="Genomic_DNA"/>
</dbReference>
<name>A0ABT3WYQ2_9BACL</name>
<protein>
    <submittedName>
        <fullName evidence="1">DUF2194 domain-containing protein</fullName>
    </submittedName>
</protein>
<accession>A0ABT3WYQ2</accession>
<dbReference type="RefSeq" id="WP_267150122.1">
    <property type="nucleotide sequence ID" value="NZ_JAPMLT010000001.1"/>
</dbReference>